<dbReference type="Pfam" id="PF08238">
    <property type="entry name" value="Sel1"/>
    <property type="match status" value="3"/>
</dbReference>
<evidence type="ECO:0000313" key="2">
    <source>
        <dbReference type="Proteomes" id="UP000274131"/>
    </source>
</evidence>
<dbReference type="AlphaFoldDB" id="A0A0N4V3D1"/>
<dbReference type="EMBL" id="UXUI01007809">
    <property type="protein sequence ID" value="VDD89510.1"/>
    <property type="molecule type" value="Genomic_DNA"/>
</dbReference>
<reference evidence="1 2" key="2">
    <citation type="submission" date="2018-10" db="EMBL/GenBank/DDBJ databases">
        <authorList>
            <consortium name="Pathogen Informatics"/>
        </authorList>
    </citation>
    <scope>NUCLEOTIDE SEQUENCE [LARGE SCALE GENOMIC DNA]</scope>
</reference>
<dbReference type="PANTHER" id="PTHR45011">
    <property type="entry name" value="DAP3-BINDING CELL DEATH ENHANCER 1"/>
    <property type="match status" value="1"/>
</dbReference>
<dbReference type="Proteomes" id="UP000274131">
    <property type="component" value="Unassembled WGS sequence"/>
</dbReference>
<dbReference type="STRING" id="51028.A0A0N4V3D1"/>
<dbReference type="OrthoDB" id="5795679at2759"/>
<reference evidence="3" key="1">
    <citation type="submission" date="2017-02" db="UniProtKB">
        <authorList>
            <consortium name="WormBaseParasite"/>
        </authorList>
    </citation>
    <scope>IDENTIFICATION</scope>
</reference>
<name>A0A0N4V3D1_ENTVE</name>
<dbReference type="SMART" id="SM00671">
    <property type="entry name" value="SEL1"/>
    <property type="match status" value="3"/>
</dbReference>
<dbReference type="Gene3D" id="1.25.40.10">
    <property type="entry name" value="Tetratricopeptide repeat domain"/>
    <property type="match status" value="1"/>
</dbReference>
<dbReference type="PANTHER" id="PTHR45011:SF1">
    <property type="entry name" value="DAP3-BINDING CELL DEATH ENHANCER 1"/>
    <property type="match status" value="1"/>
</dbReference>
<dbReference type="InterPro" id="IPR052748">
    <property type="entry name" value="ISR_Activator"/>
</dbReference>
<dbReference type="InterPro" id="IPR006597">
    <property type="entry name" value="Sel1-like"/>
</dbReference>
<organism evidence="3">
    <name type="scientific">Enterobius vermicularis</name>
    <name type="common">Human pinworm</name>
    <dbReference type="NCBI Taxonomy" id="51028"/>
    <lineage>
        <taxon>Eukaryota</taxon>
        <taxon>Metazoa</taxon>
        <taxon>Ecdysozoa</taxon>
        <taxon>Nematoda</taxon>
        <taxon>Chromadorea</taxon>
        <taxon>Rhabditida</taxon>
        <taxon>Spirurina</taxon>
        <taxon>Oxyuridomorpha</taxon>
        <taxon>Oxyuroidea</taxon>
        <taxon>Oxyuridae</taxon>
        <taxon>Enterobius</taxon>
    </lineage>
</organism>
<dbReference type="InterPro" id="IPR011990">
    <property type="entry name" value="TPR-like_helical_dom_sf"/>
</dbReference>
<protein>
    <submittedName>
        <fullName evidence="3">Death domain-containing protein</fullName>
    </submittedName>
</protein>
<evidence type="ECO:0000313" key="1">
    <source>
        <dbReference type="EMBL" id="VDD89510.1"/>
    </source>
</evidence>
<evidence type="ECO:0000313" key="3">
    <source>
        <dbReference type="WBParaSite" id="EVEC_0000455301-mRNA-1"/>
    </source>
</evidence>
<dbReference type="SUPFAM" id="SSF81901">
    <property type="entry name" value="HCP-like"/>
    <property type="match status" value="1"/>
</dbReference>
<gene>
    <name evidence="1" type="ORF">EVEC_LOCUS4261</name>
</gene>
<sequence>MGTALDKTLMNAQRHVVRNVWKGCSLAKQPSFIAHVGCNKDHEDRSVSPEDSPLLAWTKKLCGLSNTQAIPPELLKIVRRCDNRSKGLFSFLSSDVYQGGIEASLECTGENDQSCPLCQFAVGSKQNVFPLRLDASSVSKTKTSASLRKVGERLNADVAVQTDLDSIFNVGELNASKLESDFENEVGNEMAELGLGGEAINVWNIAAKNGSAEACYNLAMCYANGEHVLKNFKKAVELWKRASSLGHSLSTYQLAVCYINGYGVEVKDVDSGLKLMEESADAGCAEAQFYLASLSFARSDLRKGEEYLLKAVRKKEIFHKVSGWLKLDSLPAHVRTVVQSVIEETGVKF</sequence>
<keyword evidence="2" id="KW-1185">Reference proteome</keyword>
<dbReference type="WBParaSite" id="EVEC_0000455301-mRNA-1">
    <property type="protein sequence ID" value="EVEC_0000455301-mRNA-1"/>
    <property type="gene ID" value="EVEC_0000455301"/>
</dbReference>
<proteinExistence type="predicted"/>
<accession>A0A0N4V3D1</accession>